<dbReference type="EMBL" id="JAGPXE010000001">
    <property type="protein sequence ID" value="MBQ0922353.1"/>
    <property type="molecule type" value="Genomic_DNA"/>
</dbReference>
<organism evidence="5 6">
    <name type="scientific">Saccharopolyspora endophytica</name>
    <dbReference type="NCBI Taxonomy" id="543886"/>
    <lineage>
        <taxon>Bacteria</taxon>
        <taxon>Bacillati</taxon>
        <taxon>Actinomycetota</taxon>
        <taxon>Actinomycetes</taxon>
        <taxon>Pseudonocardiales</taxon>
        <taxon>Pseudonocardiaceae</taxon>
        <taxon>Saccharopolyspora</taxon>
    </lineage>
</organism>
<dbReference type="GO" id="GO:0016301">
    <property type="term" value="F:kinase activity"/>
    <property type="evidence" value="ECO:0007669"/>
    <property type="project" value="UniProtKB-KW"/>
</dbReference>
<evidence type="ECO:0000256" key="2">
    <source>
        <dbReference type="ARBA" id="ARBA00022679"/>
    </source>
</evidence>
<dbReference type="PANTHER" id="PTHR21599:SF0">
    <property type="entry name" value="GLYCERATE KINASE"/>
    <property type="match status" value="1"/>
</dbReference>
<dbReference type="InterPro" id="IPR004381">
    <property type="entry name" value="Glycerate_kinase"/>
</dbReference>
<dbReference type="NCBIfam" id="TIGR00045">
    <property type="entry name" value="glycerate kinase"/>
    <property type="match status" value="1"/>
</dbReference>
<gene>
    <name evidence="5" type="ORF">KBO27_00200</name>
</gene>
<keyword evidence="2 4" id="KW-0808">Transferase</keyword>
<comment type="caution">
    <text evidence="5">The sequence shown here is derived from an EMBL/GenBank/DDBJ whole genome shotgun (WGS) entry which is preliminary data.</text>
</comment>
<reference evidence="5 6" key="1">
    <citation type="submission" date="2021-04" db="EMBL/GenBank/DDBJ databases">
        <title>Whole-genome sequencing of Saccharopolyspora endophytica KCTC 19397.</title>
        <authorList>
            <person name="Ay H."/>
            <person name="Saygin H."/>
            <person name="Sahin N."/>
        </authorList>
    </citation>
    <scope>NUCLEOTIDE SEQUENCE [LARGE SCALE GENOMIC DNA]</scope>
    <source>
        <strain evidence="5 6">KCTC 19397</strain>
    </source>
</reference>
<evidence type="ECO:0000256" key="1">
    <source>
        <dbReference type="ARBA" id="ARBA00006284"/>
    </source>
</evidence>
<dbReference type="PANTHER" id="PTHR21599">
    <property type="entry name" value="GLYCERATE KINASE"/>
    <property type="match status" value="1"/>
</dbReference>
<dbReference type="Proteomes" id="UP000674084">
    <property type="component" value="Unassembled WGS sequence"/>
</dbReference>
<dbReference type="PIRSF" id="PIRSF006078">
    <property type="entry name" value="GlxK"/>
    <property type="match status" value="1"/>
</dbReference>
<dbReference type="Gene3D" id="3.90.1510.10">
    <property type="entry name" value="Glycerate kinase, domain 2"/>
    <property type="match status" value="1"/>
</dbReference>
<comment type="similarity">
    <text evidence="1 4">Belongs to the glycerate kinase type-1 family.</text>
</comment>
<keyword evidence="3 4" id="KW-0418">Kinase</keyword>
<dbReference type="InterPro" id="IPR018197">
    <property type="entry name" value="Glycerate_kinase_RE-like"/>
</dbReference>
<sequence>MFRIVVAPSGFKECLDAEQVADAIQAGIRRVIPGSVVDTVPLIDGGEGSARLLARATGGTLVWVTVTGPVGDPVAAHFALLDEDTAFVEMAAAAGLSLVPPSRRDPGRTTSRGVGELIRAALDTGARRVVVGCGDSGICDGGAGALQALGVRITDEAGREIGPGGAELLRAHRIDASGLDPRMSEVDMTVAVNPRNALSGPDGVARRYGPQKGASAQDVELLSSAMSSWARLLDPDLAELPGAGASGGLAAGLAGVLGARLESRFDVFLTSTDLEQRLRTADLVITAEGAIDASTALGKIPTEVARRAKRHGKPVIALCGTIGPGADTSYEHGIDAITGILTGPVALPDAITRAPALITDATARTLRMLLLGTTLPAA</sequence>
<evidence type="ECO:0000313" key="5">
    <source>
        <dbReference type="EMBL" id="MBQ0922353.1"/>
    </source>
</evidence>
<protein>
    <submittedName>
        <fullName evidence="5">Glycerate kinase</fullName>
    </submittedName>
</protein>
<dbReference type="RefSeq" id="WP_210968011.1">
    <property type="nucleotide sequence ID" value="NZ_JAGPXE010000001.1"/>
</dbReference>
<dbReference type="Pfam" id="PF02595">
    <property type="entry name" value="Gly_kinase"/>
    <property type="match status" value="1"/>
</dbReference>
<proteinExistence type="inferred from homology"/>
<dbReference type="InterPro" id="IPR018193">
    <property type="entry name" value="Glyc_kinase_flavodox-like_fold"/>
</dbReference>
<name>A0ABS5D7W9_9PSEU</name>
<dbReference type="InterPro" id="IPR036129">
    <property type="entry name" value="Glycerate_kinase_sf"/>
</dbReference>
<accession>A0ABS5D7W9</accession>
<evidence type="ECO:0000256" key="4">
    <source>
        <dbReference type="PIRNR" id="PIRNR006078"/>
    </source>
</evidence>
<evidence type="ECO:0000256" key="3">
    <source>
        <dbReference type="ARBA" id="ARBA00022777"/>
    </source>
</evidence>
<dbReference type="Gene3D" id="3.40.50.10350">
    <property type="entry name" value="Glycerate kinase, domain 1"/>
    <property type="match status" value="1"/>
</dbReference>
<evidence type="ECO:0000313" key="6">
    <source>
        <dbReference type="Proteomes" id="UP000674084"/>
    </source>
</evidence>
<keyword evidence="6" id="KW-1185">Reference proteome</keyword>
<dbReference type="SUPFAM" id="SSF110738">
    <property type="entry name" value="Glycerate kinase I"/>
    <property type="match status" value="1"/>
</dbReference>